<dbReference type="EMBL" id="JABACJ020000014">
    <property type="protein sequence ID" value="MBU3876970.1"/>
    <property type="molecule type" value="Genomic_DNA"/>
</dbReference>
<keyword evidence="2" id="KW-0167">Capsid protein</keyword>
<protein>
    <submittedName>
        <fullName evidence="2">Spore coat protein CotJB</fullName>
    </submittedName>
</protein>
<evidence type="ECO:0000313" key="2">
    <source>
        <dbReference type="EMBL" id="MBU3876970.1"/>
    </source>
</evidence>
<gene>
    <name evidence="2" type="ORF">HGO97_014255</name>
</gene>
<proteinExistence type="predicted"/>
<evidence type="ECO:0000259" key="1">
    <source>
        <dbReference type="Pfam" id="PF12652"/>
    </source>
</evidence>
<accession>A0ABS6D6R4</accession>
<reference evidence="2 3" key="1">
    <citation type="submission" date="2021-06" db="EMBL/GenBank/DDBJ databases">
        <title>Faecalicatena sp. nov. isolated from porcine feces.</title>
        <authorList>
            <person name="Oh B.S."/>
            <person name="Lee J.H."/>
        </authorList>
    </citation>
    <scope>NUCLEOTIDE SEQUENCE [LARGE SCALE GENOMIC DNA]</scope>
    <source>
        <strain evidence="2 3">AGMB00832</strain>
    </source>
</reference>
<dbReference type="Proteomes" id="UP000723714">
    <property type="component" value="Unassembled WGS sequence"/>
</dbReference>
<keyword evidence="3" id="KW-1185">Reference proteome</keyword>
<dbReference type="Pfam" id="PF12652">
    <property type="entry name" value="CotJB"/>
    <property type="match status" value="1"/>
</dbReference>
<keyword evidence="2" id="KW-0946">Virion</keyword>
<evidence type="ECO:0000313" key="3">
    <source>
        <dbReference type="Proteomes" id="UP000723714"/>
    </source>
</evidence>
<name>A0ABS6D6R4_9FIRM</name>
<feature type="domain" description="Protein CotJB" evidence="1">
    <location>
        <begin position="1"/>
        <end position="77"/>
    </location>
</feature>
<dbReference type="InterPro" id="IPR024207">
    <property type="entry name" value="CotJB_dom"/>
</dbReference>
<comment type="caution">
    <text evidence="2">The sequence shown here is derived from an EMBL/GenBank/DDBJ whole genome shotgun (WGS) entry which is preliminary data.</text>
</comment>
<organism evidence="2 3">
    <name type="scientific">Faecalicatena faecalis</name>
    <dbReference type="NCBI Taxonomy" id="2726362"/>
    <lineage>
        <taxon>Bacteria</taxon>
        <taxon>Bacillati</taxon>
        <taxon>Bacillota</taxon>
        <taxon>Clostridia</taxon>
        <taxon>Lachnospirales</taxon>
        <taxon>Lachnospiraceae</taxon>
        <taxon>Faecalicatena</taxon>
    </lineage>
</organism>
<sequence>MLSKIMEVSFVLDDLTLYLDTHCQDSQAMDLYQKKSQERKDLKQQFAAAFYPLTRDCIMDCKKDKAFCWQEGPMPWEGACV</sequence>